<dbReference type="SMART" id="SM00332">
    <property type="entry name" value="PP2Cc"/>
    <property type="match status" value="1"/>
</dbReference>
<dbReference type="InterPro" id="IPR015655">
    <property type="entry name" value="PP2C"/>
</dbReference>
<reference evidence="2 3" key="1">
    <citation type="submission" date="2019-03" db="EMBL/GenBank/DDBJ databases">
        <title>Genomics of glacier-inhabiting Cryobacterium strains.</title>
        <authorList>
            <person name="Liu Q."/>
            <person name="Xin Y.-H."/>
        </authorList>
    </citation>
    <scope>NUCLEOTIDE SEQUENCE [LARGE SCALE GENOMIC DNA]</scope>
    <source>
        <strain evidence="2 3">Sr59</strain>
    </source>
</reference>
<dbReference type="GO" id="GO:0004722">
    <property type="term" value="F:protein serine/threonine phosphatase activity"/>
    <property type="evidence" value="ECO:0007669"/>
    <property type="project" value="InterPro"/>
</dbReference>
<proteinExistence type="predicted"/>
<dbReference type="Gene3D" id="3.60.40.10">
    <property type="entry name" value="PPM-type phosphatase domain"/>
    <property type="match status" value="1"/>
</dbReference>
<organism evidence="2 3">
    <name type="scientific">Cryobacterium lactosi</name>
    <dbReference type="NCBI Taxonomy" id="1259202"/>
    <lineage>
        <taxon>Bacteria</taxon>
        <taxon>Bacillati</taxon>
        <taxon>Actinomycetota</taxon>
        <taxon>Actinomycetes</taxon>
        <taxon>Micrococcales</taxon>
        <taxon>Microbacteriaceae</taxon>
        <taxon>Cryobacterium</taxon>
    </lineage>
</organism>
<evidence type="ECO:0000313" key="2">
    <source>
        <dbReference type="EMBL" id="TFD85823.1"/>
    </source>
</evidence>
<gene>
    <name evidence="2" type="ORF">E3T61_16990</name>
</gene>
<sequence>MTQIGQGSPSHTIALPSVKKSVTLAWAALTDVGHRREVNEDSLVTQSPVFAVADGMGGHSAGDVASKAVVTRLAELGDNTPTTAEAINVALAQAVDDMKAGEGVTDLGTGTTVTGVAVAIVSDAPQFIAYNIGDSRVYQLTSGVLEQVTIDHSVVQELVDAGRITREEADVHPHGNVITRAVGFHEPPVPDYRVLPLTPGLRILVCSDGLTKELTAYGIRHFLMSNPKADDAVAALVTAALENGGRDNVTAIVLDVLSVDDLDVAEDAAED</sequence>
<dbReference type="Pfam" id="PF13672">
    <property type="entry name" value="PP2C_2"/>
    <property type="match status" value="1"/>
</dbReference>
<keyword evidence="3" id="KW-1185">Reference proteome</keyword>
<dbReference type="SUPFAM" id="SSF81606">
    <property type="entry name" value="PP2C-like"/>
    <property type="match status" value="1"/>
</dbReference>
<dbReference type="InterPro" id="IPR036457">
    <property type="entry name" value="PPM-type-like_dom_sf"/>
</dbReference>
<dbReference type="Proteomes" id="UP000298468">
    <property type="component" value="Unassembled WGS sequence"/>
</dbReference>
<dbReference type="InterPro" id="IPR001932">
    <property type="entry name" value="PPM-type_phosphatase-like_dom"/>
</dbReference>
<dbReference type="RefSeq" id="WP_134642035.1">
    <property type="nucleotide sequence ID" value="NZ_SOHM01000034.1"/>
</dbReference>
<dbReference type="AlphaFoldDB" id="A0A4R9BLL1"/>
<dbReference type="PROSITE" id="PS51746">
    <property type="entry name" value="PPM_2"/>
    <property type="match status" value="1"/>
</dbReference>
<comment type="caution">
    <text evidence="2">The sequence shown here is derived from an EMBL/GenBank/DDBJ whole genome shotgun (WGS) entry which is preliminary data.</text>
</comment>
<feature type="domain" description="PPM-type phosphatase" evidence="1">
    <location>
        <begin position="25"/>
        <end position="256"/>
    </location>
</feature>
<accession>A0A4R9BLL1</accession>
<protein>
    <submittedName>
        <fullName evidence="2">Serine/threonine-protein phosphatase</fullName>
    </submittedName>
</protein>
<evidence type="ECO:0000259" key="1">
    <source>
        <dbReference type="PROSITE" id="PS51746"/>
    </source>
</evidence>
<dbReference type="SMART" id="SM00331">
    <property type="entry name" value="PP2C_SIG"/>
    <property type="match status" value="1"/>
</dbReference>
<dbReference type="PANTHER" id="PTHR47992">
    <property type="entry name" value="PROTEIN PHOSPHATASE"/>
    <property type="match status" value="1"/>
</dbReference>
<dbReference type="EMBL" id="SOHM01000034">
    <property type="protein sequence ID" value="TFD85823.1"/>
    <property type="molecule type" value="Genomic_DNA"/>
</dbReference>
<dbReference type="CDD" id="cd00143">
    <property type="entry name" value="PP2Cc"/>
    <property type="match status" value="1"/>
</dbReference>
<name>A0A4R9BLL1_9MICO</name>
<dbReference type="OrthoDB" id="9801841at2"/>
<evidence type="ECO:0000313" key="3">
    <source>
        <dbReference type="Proteomes" id="UP000298468"/>
    </source>
</evidence>